<dbReference type="GO" id="GO:0003723">
    <property type="term" value="F:RNA binding"/>
    <property type="evidence" value="ECO:0007669"/>
    <property type="project" value="UniProtKB-UniRule"/>
</dbReference>
<proteinExistence type="predicted"/>
<dbReference type="InterPro" id="IPR004087">
    <property type="entry name" value="KH_dom"/>
</dbReference>
<keyword evidence="1" id="KW-0694">RNA-binding</keyword>
<gene>
    <name evidence="3" type="ORF">D9758_018902</name>
</gene>
<dbReference type="Gene3D" id="3.30.1370.10">
    <property type="entry name" value="K Homology domain, type 1"/>
    <property type="match status" value="1"/>
</dbReference>
<keyword evidence="4" id="KW-1185">Reference proteome</keyword>
<dbReference type="EMBL" id="JAACJM010000442">
    <property type="protein sequence ID" value="KAF5318907.1"/>
    <property type="molecule type" value="Genomic_DNA"/>
</dbReference>
<dbReference type="InterPro" id="IPR004088">
    <property type="entry name" value="KH_dom_type_1"/>
</dbReference>
<dbReference type="AlphaFoldDB" id="A0A8H5BB11"/>
<protein>
    <recommendedName>
        <fullName evidence="2">K Homology domain-containing protein</fullName>
    </recommendedName>
</protein>
<sequence length="238" mass="25228">MLGKQHSPCCHFSQRKGPTQSFADFTTVLTTLFLDSWTSQSADSFATPDLDLSMPGQPSYSTPPPPTPYTINAVSHIVLPLAQTHPTVEGKPNCFSCTLVVPDSVIGHLIGRGGKGLHQVHNISGARPQAFTVKSSRTGERHVSIQGTDQQIGETLIGLGKHLMCKRAPSVAMASPIPSMMTAASTTSLTPSSWSLSSPMNVGALASTVRSRDSVQTAWRVKVHAGVGEVSECIVKVP</sequence>
<comment type="caution">
    <text evidence="3">The sequence shown here is derived from an EMBL/GenBank/DDBJ whole genome shotgun (WGS) entry which is preliminary data.</text>
</comment>
<dbReference type="Proteomes" id="UP000559256">
    <property type="component" value="Unassembled WGS sequence"/>
</dbReference>
<name>A0A8H5BB11_9AGAR</name>
<dbReference type="CDD" id="cd00105">
    <property type="entry name" value="KH-I"/>
    <property type="match status" value="1"/>
</dbReference>
<dbReference type="OrthoDB" id="3056080at2759"/>
<dbReference type="SUPFAM" id="SSF54791">
    <property type="entry name" value="Eukaryotic type KH-domain (KH-domain type I)"/>
    <property type="match status" value="1"/>
</dbReference>
<accession>A0A8H5BB11</accession>
<evidence type="ECO:0000259" key="2">
    <source>
        <dbReference type="SMART" id="SM00322"/>
    </source>
</evidence>
<dbReference type="Pfam" id="PF00013">
    <property type="entry name" value="KH_1"/>
    <property type="match status" value="1"/>
</dbReference>
<dbReference type="InterPro" id="IPR036612">
    <property type="entry name" value="KH_dom_type_1_sf"/>
</dbReference>
<dbReference type="SMART" id="SM00322">
    <property type="entry name" value="KH"/>
    <property type="match status" value="1"/>
</dbReference>
<reference evidence="3 4" key="1">
    <citation type="journal article" date="2020" name="ISME J.">
        <title>Uncovering the hidden diversity of litter-decomposition mechanisms in mushroom-forming fungi.</title>
        <authorList>
            <person name="Floudas D."/>
            <person name="Bentzer J."/>
            <person name="Ahren D."/>
            <person name="Johansson T."/>
            <person name="Persson P."/>
            <person name="Tunlid A."/>
        </authorList>
    </citation>
    <scope>NUCLEOTIDE SEQUENCE [LARGE SCALE GENOMIC DNA]</scope>
    <source>
        <strain evidence="3 4">CBS 291.85</strain>
    </source>
</reference>
<evidence type="ECO:0000256" key="1">
    <source>
        <dbReference type="PROSITE-ProRule" id="PRU00117"/>
    </source>
</evidence>
<dbReference type="PROSITE" id="PS50084">
    <property type="entry name" value="KH_TYPE_1"/>
    <property type="match status" value="1"/>
</dbReference>
<feature type="domain" description="K Homology" evidence="2">
    <location>
        <begin position="93"/>
        <end position="164"/>
    </location>
</feature>
<organism evidence="3 4">
    <name type="scientific">Tetrapyrgos nigripes</name>
    <dbReference type="NCBI Taxonomy" id="182062"/>
    <lineage>
        <taxon>Eukaryota</taxon>
        <taxon>Fungi</taxon>
        <taxon>Dikarya</taxon>
        <taxon>Basidiomycota</taxon>
        <taxon>Agaricomycotina</taxon>
        <taxon>Agaricomycetes</taxon>
        <taxon>Agaricomycetidae</taxon>
        <taxon>Agaricales</taxon>
        <taxon>Marasmiineae</taxon>
        <taxon>Marasmiaceae</taxon>
        <taxon>Tetrapyrgos</taxon>
    </lineage>
</organism>
<evidence type="ECO:0000313" key="4">
    <source>
        <dbReference type="Proteomes" id="UP000559256"/>
    </source>
</evidence>
<evidence type="ECO:0000313" key="3">
    <source>
        <dbReference type="EMBL" id="KAF5318907.1"/>
    </source>
</evidence>